<dbReference type="Proteomes" id="UP000054988">
    <property type="component" value="Unassembled WGS sequence"/>
</dbReference>
<accession>A0A0W0GF67</accession>
<evidence type="ECO:0000313" key="2">
    <source>
        <dbReference type="Proteomes" id="UP000054988"/>
    </source>
</evidence>
<proteinExistence type="predicted"/>
<comment type="caution">
    <text evidence="1">The sequence shown here is derived from an EMBL/GenBank/DDBJ whole genome shotgun (WGS) entry which is preliminary data.</text>
</comment>
<sequence>MAQVQEDVSKIYLAMLKFLYDLRQQLQDRKEVLGHSWSEFKKLLFREFPDSVDNGQGSMVRLQKIVAGI</sequence>
<name>A0A0W0GF67_MONRR</name>
<reference evidence="1 2" key="1">
    <citation type="submission" date="2015-12" db="EMBL/GenBank/DDBJ databases">
        <title>Draft genome sequence of Moniliophthora roreri, the causal agent of frosty pod rot of cacao.</title>
        <authorList>
            <person name="Aime M.C."/>
            <person name="Diaz-Valderrama J.R."/>
            <person name="Kijpornyongpan T."/>
            <person name="Phillips-Mora W."/>
        </authorList>
    </citation>
    <scope>NUCLEOTIDE SEQUENCE [LARGE SCALE GENOMIC DNA]</scope>
    <source>
        <strain evidence="1 2">MCA 2952</strain>
    </source>
</reference>
<protein>
    <submittedName>
        <fullName evidence="1">Uncharacterized protein</fullName>
    </submittedName>
</protein>
<dbReference type="EMBL" id="LATX01000113">
    <property type="protein sequence ID" value="KTB47157.1"/>
    <property type="molecule type" value="Genomic_DNA"/>
</dbReference>
<dbReference type="AlphaFoldDB" id="A0A0W0GF67"/>
<gene>
    <name evidence="1" type="ORF">WG66_265</name>
</gene>
<organism evidence="1 2">
    <name type="scientific">Moniliophthora roreri</name>
    <name type="common">Frosty pod rot fungus</name>
    <name type="synonym">Monilia roreri</name>
    <dbReference type="NCBI Taxonomy" id="221103"/>
    <lineage>
        <taxon>Eukaryota</taxon>
        <taxon>Fungi</taxon>
        <taxon>Dikarya</taxon>
        <taxon>Basidiomycota</taxon>
        <taxon>Agaricomycotina</taxon>
        <taxon>Agaricomycetes</taxon>
        <taxon>Agaricomycetidae</taxon>
        <taxon>Agaricales</taxon>
        <taxon>Marasmiineae</taxon>
        <taxon>Marasmiaceae</taxon>
        <taxon>Moniliophthora</taxon>
    </lineage>
</organism>
<evidence type="ECO:0000313" key="1">
    <source>
        <dbReference type="EMBL" id="KTB47157.1"/>
    </source>
</evidence>